<evidence type="ECO:0008006" key="3">
    <source>
        <dbReference type="Google" id="ProtNLM"/>
    </source>
</evidence>
<evidence type="ECO:0000313" key="2">
    <source>
        <dbReference type="Proteomes" id="UP000051256"/>
    </source>
</evidence>
<dbReference type="STRING" id="1423802.FC56_GL000142"/>
<proteinExistence type="predicted"/>
<comment type="caution">
    <text evidence="1">The sequence shown here is derived from an EMBL/GenBank/DDBJ whole genome shotgun (WGS) entry which is preliminary data.</text>
</comment>
<dbReference type="AlphaFoldDB" id="A0A0R2CZW4"/>
<dbReference type="PATRIC" id="fig|1423802.4.peg.144"/>
<dbReference type="InterPro" id="IPR019644">
    <property type="entry name" value="DUF2508"/>
</dbReference>
<reference evidence="1 2" key="1">
    <citation type="journal article" date="2015" name="Genome Announc.">
        <title>Expanding the biotechnology potential of lactobacilli through comparative genomics of 213 strains and associated genera.</title>
        <authorList>
            <person name="Sun Z."/>
            <person name="Harris H.M."/>
            <person name="McCann A."/>
            <person name="Guo C."/>
            <person name="Argimon S."/>
            <person name="Zhang W."/>
            <person name="Yang X."/>
            <person name="Jeffery I.B."/>
            <person name="Cooney J.C."/>
            <person name="Kagawa T.F."/>
            <person name="Liu W."/>
            <person name="Song Y."/>
            <person name="Salvetti E."/>
            <person name="Wrobel A."/>
            <person name="Rasinkangas P."/>
            <person name="Parkhill J."/>
            <person name="Rea M.C."/>
            <person name="O'Sullivan O."/>
            <person name="Ritari J."/>
            <person name="Douillard F.P."/>
            <person name="Paul Ross R."/>
            <person name="Yang R."/>
            <person name="Briner A.E."/>
            <person name="Felis G.E."/>
            <person name="de Vos W.M."/>
            <person name="Barrangou R."/>
            <person name="Klaenhammer T.R."/>
            <person name="Caufield P.W."/>
            <person name="Cui Y."/>
            <person name="Zhang H."/>
            <person name="O'Toole P.W."/>
        </authorList>
    </citation>
    <scope>NUCLEOTIDE SEQUENCE [LARGE SCALE GENOMIC DNA]</scope>
    <source>
        <strain evidence="1 2">DSM 24302</strain>
    </source>
</reference>
<accession>A0A0R2CZW4</accession>
<protein>
    <recommendedName>
        <fullName evidence="3">DUF2508 domain-containing protein</fullName>
    </recommendedName>
</protein>
<evidence type="ECO:0000313" key="1">
    <source>
        <dbReference type="EMBL" id="KRM93430.1"/>
    </source>
</evidence>
<dbReference type="Pfam" id="PF10704">
    <property type="entry name" value="DUF2508"/>
    <property type="match status" value="1"/>
</dbReference>
<dbReference type="EMBL" id="AYZR01000008">
    <property type="protein sequence ID" value="KRM93430.1"/>
    <property type="molecule type" value="Genomic_DNA"/>
</dbReference>
<dbReference type="Proteomes" id="UP000051256">
    <property type="component" value="Unassembled WGS sequence"/>
</dbReference>
<name>A0A0R2CZW4_9LACO</name>
<organism evidence="1 2">
    <name type="scientific">Lentilactobacillus senioris DSM 24302 = JCM 17472</name>
    <dbReference type="NCBI Taxonomy" id="1423802"/>
    <lineage>
        <taxon>Bacteria</taxon>
        <taxon>Bacillati</taxon>
        <taxon>Bacillota</taxon>
        <taxon>Bacilli</taxon>
        <taxon>Lactobacillales</taxon>
        <taxon>Lactobacillaceae</taxon>
        <taxon>Lentilactobacillus</taxon>
    </lineage>
</organism>
<sequence length="69" mass="8246">MDLVNTLKEEWDYDRRTQEAVADGQIDLDLEAETILAKQKFFFIYKEARLRRVKNTTIQSSVINYDPYE</sequence>
<gene>
    <name evidence="1" type="ORF">FC56_GL000142</name>
</gene>
<keyword evidence="2" id="KW-1185">Reference proteome</keyword>